<dbReference type="EMBL" id="JAEHOC010000003">
    <property type="protein sequence ID" value="KAG2443462.1"/>
    <property type="molecule type" value="Genomic_DNA"/>
</dbReference>
<feature type="compositionally biased region" description="Low complexity" evidence="1">
    <location>
        <begin position="1037"/>
        <end position="1056"/>
    </location>
</feature>
<keyword evidence="3" id="KW-1185">Reference proteome</keyword>
<feature type="compositionally biased region" description="Low complexity" evidence="1">
    <location>
        <begin position="147"/>
        <end position="160"/>
    </location>
</feature>
<feature type="region of interest" description="Disordered" evidence="1">
    <location>
        <begin position="1024"/>
        <end position="1058"/>
    </location>
</feature>
<reference evidence="2" key="1">
    <citation type="journal article" date="2020" name="bioRxiv">
        <title>Comparative genomics of Chlamydomonas.</title>
        <authorList>
            <person name="Craig R.J."/>
            <person name="Hasan A.R."/>
            <person name="Ness R.W."/>
            <person name="Keightley P.D."/>
        </authorList>
    </citation>
    <scope>NUCLEOTIDE SEQUENCE</scope>
    <source>
        <strain evidence="2">SAG 7.73</strain>
    </source>
</reference>
<gene>
    <name evidence="2" type="ORF">HXX76_001819</name>
</gene>
<feature type="region of interest" description="Disordered" evidence="1">
    <location>
        <begin position="822"/>
        <end position="841"/>
    </location>
</feature>
<feature type="compositionally biased region" description="Low complexity" evidence="1">
    <location>
        <begin position="959"/>
        <end position="977"/>
    </location>
</feature>
<feature type="region of interest" description="Disordered" evidence="1">
    <location>
        <begin position="241"/>
        <end position="336"/>
    </location>
</feature>
<organism evidence="2 3">
    <name type="scientific">Chlamydomonas incerta</name>
    <dbReference type="NCBI Taxonomy" id="51695"/>
    <lineage>
        <taxon>Eukaryota</taxon>
        <taxon>Viridiplantae</taxon>
        <taxon>Chlorophyta</taxon>
        <taxon>core chlorophytes</taxon>
        <taxon>Chlorophyceae</taxon>
        <taxon>CS clade</taxon>
        <taxon>Chlamydomonadales</taxon>
        <taxon>Chlamydomonadaceae</taxon>
        <taxon>Chlamydomonas</taxon>
    </lineage>
</organism>
<evidence type="ECO:0000313" key="3">
    <source>
        <dbReference type="Proteomes" id="UP000650467"/>
    </source>
</evidence>
<protein>
    <submittedName>
        <fullName evidence="2">Uncharacterized protein</fullName>
    </submittedName>
</protein>
<evidence type="ECO:0000256" key="1">
    <source>
        <dbReference type="SAM" id="MobiDB-lite"/>
    </source>
</evidence>
<feature type="region of interest" description="Disordered" evidence="1">
    <location>
        <begin position="180"/>
        <end position="205"/>
    </location>
</feature>
<feature type="compositionally biased region" description="Low complexity" evidence="1">
    <location>
        <begin position="1189"/>
        <end position="1201"/>
    </location>
</feature>
<dbReference type="Proteomes" id="UP000650467">
    <property type="component" value="Unassembled WGS sequence"/>
</dbReference>
<feature type="region of interest" description="Disordered" evidence="1">
    <location>
        <begin position="943"/>
        <end position="1004"/>
    </location>
</feature>
<dbReference type="AlphaFoldDB" id="A0A835TGS2"/>
<feature type="region of interest" description="Disordered" evidence="1">
    <location>
        <begin position="1169"/>
        <end position="1201"/>
    </location>
</feature>
<name>A0A835TGS2_CHLIN</name>
<accession>A0A835TGS2</accession>
<feature type="compositionally biased region" description="Low complexity" evidence="1">
    <location>
        <begin position="268"/>
        <end position="283"/>
    </location>
</feature>
<proteinExistence type="predicted"/>
<feature type="region of interest" description="Disordered" evidence="1">
    <location>
        <begin position="111"/>
        <end position="160"/>
    </location>
</feature>
<comment type="caution">
    <text evidence="2">The sequence shown here is derived from an EMBL/GenBank/DDBJ whole genome shotgun (WGS) entry which is preliminary data.</text>
</comment>
<evidence type="ECO:0000313" key="2">
    <source>
        <dbReference type="EMBL" id="KAG2443462.1"/>
    </source>
</evidence>
<sequence>MADRKRREHAFAEEDITMDDADDVFRHALSAHAANMAIHLEMIAGAGPTQRRQLARKTAARVQYEEITAAAAIDEYELEESEEEEAAAGPFIRPRVPALRLPGAAAATAATAGREDVLQQRQQQQHAAASTWAFSREPSAPPHHSRTAAAAPAADASASPPPAIAAARAAAAAAVSAATPADGSGTAASGIPADAEDGGTADASPQLHLPRTEQLLLTLKIFNDGPSSSSGAAHVATINKSTTFSEPQRRHPCPRSAPADDGNQDAYAALAPPSVGAGAAASPICPRPPTPFGPAGSNSGRRSRRGSQQPVGPSPLPPTAGPLSMPPSAAATNAVSQSLTAWQMQQSLAATANTGGGSGAALAPARSAASFGCHRRPTMAQLFPADGAASGLGELGGAACELSASGDDSGGVAVLRSASRSFSGPALRRPPQRRGSMVLLPCGAAAGSAPASQALRPTLARTNVARLARRSDTSSELHLKHPYDAAARSSDAIDAGADPASPPPSVSLAHVAAAGGNLASGVSRHGLRAAAEALLGQARSRSPARGHRAAGSQDWYFEEDGGAGGQYGPPAALSSPALRFASATSAAGAAASTACSSRTTSAASPFTATAAGFGMSAADPAASSGAASPIAQPGSSSAANLFAGMATAHTAAAVGSGCGLPGSGTMASLKARVAQLAPLQQQVVTVSSGEAWLVERTASQMPAGASSGRRLLPLTPSASLSAVPAIGGSTLLASSSSIASPSGNNAMPRLLPSLLQPPAVPNPTAPAAMPLAASSLSASPSSGGVAPLAASATVPSTAAPAAPVGSAATAAAESGEPGCCSSAPLQKVLQPTPPPPTAFRHGRMRASASCYAAAAPGVAADAYAAFAQKRRSFDTGNRMSPAHVLSKSAQPQPLMPPTPANFSAQPATHLLSASSSSASYDDRTLSGVAAAVAYDVWPPQPPRSLLQLPGDGAIASQQRSEAATEAPAAADAASRAPCSEDSIRHSGRQQRTAPGAFAAPPPPARAHAMTACISAGDCSCRSSGRGPVLPSGPAPTDPAAAAAVPTAPDAAAAHAAATHEENANPSLLLPTGIEALESLSCWAGALCDAASASDRVFGPPPAVRSVHSFERTAWVARSREESLGRAPGPAAAALLPAAGRANAGKHVILEEEGEEEGEVDEAAASGFGMSSARRTEAQAPAAGGGAGDSGAAASAATAAGNARGGIMSRMKRALLAGAAVYSSSSNSSSNL</sequence>